<evidence type="ECO:0000313" key="5">
    <source>
        <dbReference type="Proteomes" id="UP000180088"/>
    </source>
</evidence>
<dbReference type="Proteomes" id="UP000180280">
    <property type="component" value="Unassembled WGS sequence"/>
</dbReference>
<dbReference type="PANTHER" id="PTHR30486:SF6">
    <property type="entry name" value="TYPE IV PILUS RETRACTATION ATPASE PILT"/>
    <property type="match status" value="1"/>
</dbReference>
<reference evidence="5 6" key="1">
    <citation type="submission" date="2016-09" db="EMBL/GenBank/DDBJ databases">
        <title>Chromobacterium muskegensis sp. nov., an insecticidal bacterium isolated from Sphagnum bogs.</title>
        <authorList>
            <person name="Sparks M.E."/>
            <person name="Blackburn M.B."/>
            <person name="Gundersen-Rindal D.E."/>
            <person name="Mitchell A."/>
            <person name="Farrar R."/>
            <person name="Kuhar D."/>
        </authorList>
    </citation>
    <scope>NUCLEOTIDE SEQUENCE [LARGE SCALE GENOMIC DNA]</scope>
    <source>
        <strain evidence="4 6">14B-1</strain>
        <strain evidence="3 5">37-2</strain>
    </source>
</reference>
<dbReference type="Proteomes" id="UP000180088">
    <property type="component" value="Unassembled WGS sequence"/>
</dbReference>
<organism evidence="3 5">
    <name type="scientific">Chromobacterium sphagni</name>
    <dbReference type="NCBI Taxonomy" id="1903179"/>
    <lineage>
        <taxon>Bacteria</taxon>
        <taxon>Pseudomonadati</taxon>
        <taxon>Pseudomonadota</taxon>
        <taxon>Betaproteobacteria</taxon>
        <taxon>Neisseriales</taxon>
        <taxon>Chromobacteriaceae</taxon>
        <taxon>Chromobacterium</taxon>
    </lineage>
</organism>
<dbReference type="EMBL" id="MKCT01000098">
    <property type="protein sequence ID" value="OHX15094.1"/>
    <property type="molecule type" value="Genomic_DNA"/>
</dbReference>
<comment type="caution">
    <text evidence="3">The sequence shown here is derived from an EMBL/GenBank/DDBJ whole genome shotgun (WGS) entry which is preliminary data.</text>
</comment>
<comment type="similarity">
    <text evidence="1">Belongs to the GSP E family.</text>
</comment>
<evidence type="ECO:0000259" key="2">
    <source>
        <dbReference type="Pfam" id="PF00437"/>
    </source>
</evidence>
<keyword evidence="6" id="KW-1185">Reference proteome</keyword>
<dbReference type="Gene3D" id="3.30.450.90">
    <property type="match status" value="1"/>
</dbReference>
<gene>
    <name evidence="4" type="ORF">BI344_22210</name>
    <name evidence="3" type="ORF">BI347_15820</name>
</gene>
<dbReference type="Pfam" id="PF00437">
    <property type="entry name" value="T2SSE"/>
    <property type="match status" value="1"/>
</dbReference>
<accession>A0A1S1X5S2</accession>
<evidence type="ECO:0000313" key="4">
    <source>
        <dbReference type="EMBL" id="OHX15094.1"/>
    </source>
</evidence>
<dbReference type="RefSeq" id="WP_071114991.1">
    <property type="nucleotide sequence ID" value="NZ_MKCS01000001.1"/>
</dbReference>
<dbReference type="STRING" id="1903179.BI347_15820"/>
<evidence type="ECO:0000313" key="6">
    <source>
        <dbReference type="Proteomes" id="UP000180280"/>
    </source>
</evidence>
<protein>
    <recommendedName>
        <fullName evidence="2">Bacterial type II secretion system protein E domain-containing protein</fullName>
    </recommendedName>
</protein>
<dbReference type="InterPro" id="IPR050921">
    <property type="entry name" value="T4SS_GSP_E_ATPase"/>
</dbReference>
<dbReference type="Gene3D" id="3.40.50.300">
    <property type="entry name" value="P-loop containing nucleotide triphosphate hydrolases"/>
    <property type="match status" value="1"/>
</dbReference>
<dbReference type="EMBL" id="MKCS01000001">
    <property type="protein sequence ID" value="OHX14810.1"/>
    <property type="molecule type" value="Genomic_DNA"/>
</dbReference>
<dbReference type="PANTHER" id="PTHR30486">
    <property type="entry name" value="TWITCHING MOTILITY PROTEIN PILT"/>
    <property type="match status" value="1"/>
</dbReference>
<feature type="domain" description="Bacterial type II secretion system protein E" evidence="2">
    <location>
        <begin position="142"/>
        <end position="300"/>
    </location>
</feature>
<dbReference type="GO" id="GO:0016887">
    <property type="term" value="F:ATP hydrolysis activity"/>
    <property type="evidence" value="ECO:0007669"/>
    <property type="project" value="InterPro"/>
</dbReference>
<evidence type="ECO:0000313" key="3">
    <source>
        <dbReference type="EMBL" id="OHX14810.1"/>
    </source>
</evidence>
<dbReference type="InterPro" id="IPR001482">
    <property type="entry name" value="T2SS/T4SS_dom"/>
</dbReference>
<proteinExistence type="inferred from homology"/>
<dbReference type="SUPFAM" id="SSF52540">
    <property type="entry name" value="P-loop containing nucleoside triphosphate hydrolases"/>
    <property type="match status" value="1"/>
</dbReference>
<sequence>MSGFDDDFDNSSKVSRMDLESLLNRFSDASDVFLKQDTYPVAKVFGRNRLVMQRRLQQNEMRQLLTAAYKDNVNGYDMVMGKARSLDFVYEGVDGQRYRVAVARDMQSETSGPSATFRRIKPEPWTLKEADTPEDLIYVSRTQRSGLILVTGPTGSGKSATLSSLLRDHVERPDSSCILRTIEDPVEFVYGKVAAPTAVIDQMQVGTSVESFSDGIRAHLRMAPTHMLVGEVRDAETAQAAIWAAQSGHLVYATMHPNTIPELFDYWSKFFPQAMRAVMIYNLATTLKYVVCQHLVPTTDGKRVPVRECLDFTKLGSAGTVAQEIAANSERVFQLMREKVNLYGQPMRQSALDLIEQGRVRQEDVITYLMSG</sequence>
<dbReference type="OrthoDB" id="5790493at2"/>
<dbReference type="InterPro" id="IPR027417">
    <property type="entry name" value="P-loop_NTPase"/>
</dbReference>
<name>A0A1S1X5S2_9NEIS</name>
<dbReference type="AlphaFoldDB" id="A0A1S1X5S2"/>
<evidence type="ECO:0000256" key="1">
    <source>
        <dbReference type="ARBA" id="ARBA00006611"/>
    </source>
</evidence>